<keyword evidence="2" id="KW-1185">Reference proteome</keyword>
<evidence type="ECO:0000313" key="1">
    <source>
        <dbReference type="EMBL" id="RXI02296.1"/>
    </source>
</evidence>
<dbReference type="AlphaFoldDB" id="A0A498K4J7"/>
<dbReference type="Proteomes" id="UP000290289">
    <property type="component" value="Chromosome 4"/>
</dbReference>
<name>A0A498K4J7_MALDO</name>
<protein>
    <submittedName>
        <fullName evidence="1">Uncharacterized protein</fullName>
    </submittedName>
</protein>
<comment type="caution">
    <text evidence="1">The sequence shown here is derived from an EMBL/GenBank/DDBJ whole genome shotgun (WGS) entry which is preliminary data.</text>
</comment>
<sequence length="95" mass="10969">MMGYKAQVVASAIALPIRRKIETSGRSTIDFHRLSWPQTATYREGNENFKMMVVASKKSTGVVQNRPWKIGGQTGLNVWKNPRESWAFFFFFFFS</sequence>
<accession>A0A498K4J7</accession>
<evidence type="ECO:0000313" key="2">
    <source>
        <dbReference type="Proteomes" id="UP000290289"/>
    </source>
</evidence>
<dbReference type="EMBL" id="RDQH01000330">
    <property type="protein sequence ID" value="RXI02296.1"/>
    <property type="molecule type" value="Genomic_DNA"/>
</dbReference>
<gene>
    <name evidence="1" type="ORF">DVH24_026826</name>
</gene>
<reference evidence="1 2" key="1">
    <citation type="submission" date="2018-10" db="EMBL/GenBank/DDBJ databases">
        <title>A high-quality apple genome assembly.</title>
        <authorList>
            <person name="Hu J."/>
        </authorList>
    </citation>
    <scope>NUCLEOTIDE SEQUENCE [LARGE SCALE GENOMIC DNA]</scope>
    <source>
        <strain evidence="2">cv. HFTH1</strain>
        <tissue evidence="1">Young leaf</tissue>
    </source>
</reference>
<proteinExistence type="predicted"/>
<organism evidence="1 2">
    <name type="scientific">Malus domestica</name>
    <name type="common">Apple</name>
    <name type="synonym">Pyrus malus</name>
    <dbReference type="NCBI Taxonomy" id="3750"/>
    <lineage>
        <taxon>Eukaryota</taxon>
        <taxon>Viridiplantae</taxon>
        <taxon>Streptophyta</taxon>
        <taxon>Embryophyta</taxon>
        <taxon>Tracheophyta</taxon>
        <taxon>Spermatophyta</taxon>
        <taxon>Magnoliopsida</taxon>
        <taxon>eudicotyledons</taxon>
        <taxon>Gunneridae</taxon>
        <taxon>Pentapetalae</taxon>
        <taxon>rosids</taxon>
        <taxon>fabids</taxon>
        <taxon>Rosales</taxon>
        <taxon>Rosaceae</taxon>
        <taxon>Amygdaloideae</taxon>
        <taxon>Maleae</taxon>
        <taxon>Malus</taxon>
    </lineage>
</organism>